<comment type="caution">
    <text evidence="2">The sequence shown here is derived from an EMBL/GenBank/DDBJ whole genome shotgun (WGS) entry which is preliminary data.</text>
</comment>
<dbReference type="Gene3D" id="2.50.20.20">
    <property type="match status" value="1"/>
</dbReference>
<feature type="signal peptide" evidence="1">
    <location>
        <begin position="1"/>
        <end position="24"/>
    </location>
</feature>
<reference evidence="2" key="1">
    <citation type="journal article" date="2014" name="Int. J. Syst. Evol. Microbiol.">
        <title>Complete genome sequence of Corynebacterium casei LMG S-19264T (=DSM 44701T), isolated from a smear-ripened cheese.</title>
        <authorList>
            <consortium name="US DOE Joint Genome Institute (JGI-PGF)"/>
            <person name="Walter F."/>
            <person name="Albersmeier A."/>
            <person name="Kalinowski J."/>
            <person name="Ruckert C."/>
        </authorList>
    </citation>
    <scope>NUCLEOTIDE SEQUENCE</scope>
    <source>
        <strain evidence="2">JCM 4346</strain>
    </source>
</reference>
<keyword evidence="1" id="KW-0732">Signal</keyword>
<keyword evidence="3" id="KW-1185">Reference proteome</keyword>
<keyword evidence="2" id="KW-0449">Lipoprotein</keyword>
<accession>A0A918KXX8</accession>
<proteinExistence type="predicted"/>
<dbReference type="Proteomes" id="UP000658320">
    <property type="component" value="Unassembled WGS sequence"/>
</dbReference>
<name>A0A918KXX8_9ACTN</name>
<reference evidence="2" key="2">
    <citation type="submission" date="2020-09" db="EMBL/GenBank/DDBJ databases">
        <authorList>
            <person name="Sun Q."/>
            <person name="Ohkuma M."/>
        </authorList>
    </citation>
    <scope>NUCLEOTIDE SEQUENCE</scope>
    <source>
        <strain evidence="2">JCM 4346</strain>
    </source>
</reference>
<evidence type="ECO:0000313" key="2">
    <source>
        <dbReference type="EMBL" id="GGR43649.1"/>
    </source>
</evidence>
<feature type="chain" id="PRO_5038093128" evidence="1">
    <location>
        <begin position="25"/>
        <end position="283"/>
    </location>
</feature>
<dbReference type="PROSITE" id="PS51257">
    <property type="entry name" value="PROKAR_LIPOPROTEIN"/>
    <property type="match status" value="1"/>
</dbReference>
<protein>
    <submittedName>
        <fullName evidence="2">Lipoprotein</fullName>
    </submittedName>
</protein>
<dbReference type="SUPFAM" id="SSF89392">
    <property type="entry name" value="Prokaryotic lipoproteins and lipoprotein localization factors"/>
    <property type="match status" value="1"/>
</dbReference>
<dbReference type="InterPro" id="IPR029046">
    <property type="entry name" value="LolA/LolB/LppX"/>
</dbReference>
<dbReference type="RefSeq" id="WP_189942060.1">
    <property type="nucleotide sequence ID" value="NZ_BMSX01000020.1"/>
</dbReference>
<sequence>MKLKYTAAWVGVTAAAMFAVSACGAESVKSESVKQTADAVDKTDTVMAALARATDRTEQVGSAEVKMITDMGTGTPITMDGTYSWGDGPAYDVQMDTKASQMQTLQDDPTLRALFVDGAYYYDIDPQPSGPLAGKEWMKIDGSAVFGEAGAEAFNNSNSSPSASMKALKYANDVENLGTETVNGKRATHYRAVIDQAHMGRYKDALGEDAGVLGSVTGGVDEIAMDVWVGDRDLPVRLVQEMGAMKVTVDFEKFGDTTEVKAPPAAQTGDLTEAIKEQAGAAQ</sequence>
<dbReference type="AlphaFoldDB" id="A0A918KXX8"/>
<evidence type="ECO:0000256" key="1">
    <source>
        <dbReference type="SAM" id="SignalP"/>
    </source>
</evidence>
<gene>
    <name evidence="2" type="ORF">GCM10010251_70870</name>
</gene>
<organism evidence="2 3">
    <name type="scientific">Streptomyces aurantiogriseus</name>
    <dbReference type="NCBI Taxonomy" id="66870"/>
    <lineage>
        <taxon>Bacteria</taxon>
        <taxon>Bacillati</taxon>
        <taxon>Actinomycetota</taxon>
        <taxon>Actinomycetes</taxon>
        <taxon>Kitasatosporales</taxon>
        <taxon>Streptomycetaceae</taxon>
        <taxon>Streptomyces</taxon>
    </lineage>
</organism>
<dbReference type="EMBL" id="BMSX01000020">
    <property type="protein sequence ID" value="GGR43649.1"/>
    <property type="molecule type" value="Genomic_DNA"/>
</dbReference>
<evidence type="ECO:0000313" key="3">
    <source>
        <dbReference type="Proteomes" id="UP000658320"/>
    </source>
</evidence>